<evidence type="ECO:0000313" key="2">
    <source>
        <dbReference type="EMBL" id="MDL0147587.1"/>
    </source>
</evidence>
<organism evidence="2 3">
    <name type="scientific">Campylobacter felis</name>
    <dbReference type="NCBI Taxonomy" id="2974565"/>
    <lineage>
        <taxon>Bacteria</taxon>
        <taxon>Pseudomonadati</taxon>
        <taxon>Campylobacterota</taxon>
        <taxon>Epsilonproteobacteria</taxon>
        <taxon>Campylobacterales</taxon>
        <taxon>Campylobacteraceae</taxon>
        <taxon>Campylobacter</taxon>
    </lineage>
</organism>
<feature type="coiled-coil region" evidence="1">
    <location>
        <begin position="28"/>
        <end position="58"/>
    </location>
</feature>
<dbReference type="RefSeq" id="WP_270978013.1">
    <property type="nucleotide sequence ID" value="NZ_JANURS010000019.1"/>
</dbReference>
<reference evidence="2" key="1">
    <citation type="submission" date="2022-08" db="EMBL/GenBank/DDBJ databases">
        <authorList>
            <person name="Wang H."/>
        </authorList>
    </citation>
    <scope>NUCLEOTIDE SEQUENCE</scope>
    <source>
        <strain evidence="2">XJK33-1</strain>
    </source>
</reference>
<gene>
    <name evidence="2" type="ORF">NYG95_08225</name>
</gene>
<reference evidence="2" key="2">
    <citation type="journal article" date="2023" name="Microorganisms">
        <title>Isolation and Genomic Characteristics of Cat-Borne Campylobacter felis sp. nov. and Sheep-Borne Campylobacter ovis sp. nov.</title>
        <authorList>
            <person name="Wang H."/>
            <person name="Li Y."/>
            <person name="Gu Y."/>
            <person name="Zhou G."/>
            <person name="Chen X."/>
            <person name="Zhang X."/>
            <person name="Shao Z."/>
            <person name="Zhang J."/>
            <person name="Zhang M."/>
        </authorList>
    </citation>
    <scope>NUCLEOTIDE SEQUENCE</scope>
    <source>
        <strain evidence="2">XJK33-1</strain>
    </source>
</reference>
<protein>
    <submittedName>
        <fullName evidence="2">Uncharacterized protein</fullName>
    </submittedName>
</protein>
<dbReference type="EMBL" id="JANURU010000021">
    <property type="protein sequence ID" value="MDL0147587.1"/>
    <property type="molecule type" value="Genomic_DNA"/>
</dbReference>
<dbReference type="Proteomes" id="UP001176223">
    <property type="component" value="Unassembled WGS sequence"/>
</dbReference>
<accession>A0ABT7I5L1</accession>
<sequence length="325" mass="37267">MQDLVLRHKGLEALENEAVKPSLESFLREENKEQNEKLDEKIKALDEANKEAELMQNAPLKQEPSALRVLNMPSNVSTGSKILDEKIKKKELSLYDIYALKKMGLDSTALNEAMKNRSVVVGGENNLRLNGELGARVKRLNGDKDYEQLKELNNAFENLNSIVANSNETSGIQNHLARKWSNMTNHFIFSADEANQQRIFDESNLYGNYLNAIKLRSGGTQKERARMTEALNFGGLNAEQTRQKALSIYENFFQRQNNALKVLKSKGYDEGVIFEALGEEGRNNFINNRKAYQYLKSNEFDKDEFERVYKYGEYFKVGKNNERVK</sequence>
<proteinExistence type="predicted"/>
<evidence type="ECO:0000313" key="3">
    <source>
        <dbReference type="Proteomes" id="UP001176223"/>
    </source>
</evidence>
<name>A0ABT7I5L1_9BACT</name>
<comment type="caution">
    <text evidence="2">The sequence shown here is derived from an EMBL/GenBank/DDBJ whole genome shotgun (WGS) entry which is preliminary data.</text>
</comment>
<evidence type="ECO:0000256" key="1">
    <source>
        <dbReference type="SAM" id="Coils"/>
    </source>
</evidence>
<keyword evidence="1" id="KW-0175">Coiled coil</keyword>
<keyword evidence="3" id="KW-1185">Reference proteome</keyword>